<organism evidence="1 2">
    <name type="scientific">Paramarasmius palmivorus</name>
    <dbReference type="NCBI Taxonomy" id="297713"/>
    <lineage>
        <taxon>Eukaryota</taxon>
        <taxon>Fungi</taxon>
        <taxon>Dikarya</taxon>
        <taxon>Basidiomycota</taxon>
        <taxon>Agaricomycotina</taxon>
        <taxon>Agaricomycetes</taxon>
        <taxon>Agaricomycetidae</taxon>
        <taxon>Agaricales</taxon>
        <taxon>Marasmiineae</taxon>
        <taxon>Marasmiaceae</taxon>
        <taxon>Paramarasmius</taxon>
    </lineage>
</organism>
<comment type="caution">
    <text evidence="1">The sequence shown here is derived from an EMBL/GenBank/DDBJ whole genome shotgun (WGS) entry which is preliminary data.</text>
</comment>
<reference evidence="1 2" key="1">
    <citation type="submission" date="2024-01" db="EMBL/GenBank/DDBJ databases">
        <title>A draft genome for a cacao thread blight-causing isolate of Paramarasmius palmivorus.</title>
        <authorList>
            <person name="Baruah I.K."/>
            <person name="Bukari Y."/>
            <person name="Amoako-Attah I."/>
            <person name="Meinhardt L.W."/>
            <person name="Bailey B.A."/>
            <person name="Cohen S.P."/>
        </authorList>
    </citation>
    <scope>NUCLEOTIDE SEQUENCE [LARGE SCALE GENOMIC DNA]</scope>
    <source>
        <strain evidence="1 2">GH-12</strain>
    </source>
</reference>
<name>A0AAW0BET8_9AGAR</name>
<accession>A0AAW0BET8</accession>
<proteinExistence type="predicted"/>
<evidence type="ECO:0000313" key="1">
    <source>
        <dbReference type="EMBL" id="KAK7024578.1"/>
    </source>
</evidence>
<protein>
    <submittedName>
        <fullName evidence="1">Uncharacterized protein</fullName>
    </submittedName>
</protein>
<dbReference type="EMBL" id="JAYKXP010000120">
    <property type="protein sequence ID" value="KAK7024578.1"/>
    <property type="molecule type" value="Genomic_DNA"/>
</dbReference>
<sequence length="183" mass="20453">MHFKTSKLLWQQRKAALLKAIRAVGQWKMLADIYQTSENQQKAADMTSDLLSVLDGLAGKVKKSPKTKCLPKGFAEALAGLASEADLLEMCHVYIEYFKNDDDRPVLCNSTPTLAIKLQELEQEDLGIEEEANLDSDALSQALGFKNGLPWQFQESRHRLGYTGWNKAKSSHISITSEDLDPL</sequence>
<dbReference type="AlphaFoldDB" id="A0AAW0BET8"/>
<evidence type="ECO:0000313" key="2">
    <source>
        <dbReference type="Proteomes" id="UP001383192"/>
    </source>
</evidence>
<dbReference type="Proteomes" id="UP001383192">
    <property type="component" value="Unassembled WGS sequence"/>
</dbReference>
<keyword evidence="2" id="KW-1185">Reference proteome</keyword>
<gene>
    <name evidence="1" type="ORF">VNI00_016183</name>
</gene>